<feature type="domain" description="OmpR/PhoB-type" evidence="7">
    <location>
        <begin position="128"/>
        <end position="226"/>
    </location>
</feature>
<evidence type="ECO:0000256" key="2">
    <source>
        <dbReference type="ARBA" id="ARBA00023012"/>
    </source>
</evidence>
<dbReference type="PANTHER" id="PTHR48111:SF40">
    <property type="entry name" value="PHOSPHATE REGULON TRANSCRIPTIONAL REGULATORY PROTEIN PHOB"/>
    <property type="match status" value="1"/>
</dbReference>
<accession>A0AAX4HRQ7</accession>
<dbReference type="InterPro" id="IPR001867">
    <property type="entry name" value="OmpR/PhoB-type_DNA-bd"/>
</dbReference>
<keyword evidence="2" id="KW-0902">Two-component regulatory system</keyword>
<gene>
    <name evidence="8" type="ORF">SOO65_04080</name>
</gene>
<evidence type="ECO:0000259" key="6">
    <source>
        <dbReference type="PROSITE" id="PS50110"/>
    </source>
</evidence>
<dbReference type="GO" id="GO:0005829">
    <property type="term" value="C:cytosol"/>
    <property type="evidence" value="ECO:0007669"/>
    <property type="project" value="TreeGrafter"/>
</dbReference>
<organism evidence="8 9">
    <name type="scientific">Peredibacter starrii</name>
    <dbReference type="NCBI Taxonomy" id="28202"/>
    <lineage>
        <taxon>Bacteria</taxon>
        <taxon>Pseudomonadati</taxon>
        <taxon>Bdellovibrionota</taxon>
        <taxon>Bacteriovoracia</taxon>
        <taxon>Bacteriovoracales</taxon>
        <taxon>Bacteriovoracaceae</taxon>
        <taxon>Peredibacter</taxon>
    </lineage>
</organism>
<dbReference type="InterPro" id="IPR036388">
    <property type="entry name" value="WH-like_DNA-bd_sf"/>
</dbReference>
<dbReference type="Gene3D" id="1.10.10.10">
    <property type="entry name" value="Winged helix-like DNA-binding domain superfamily/Winged helix DNA-binding domain"/>
    <property type="match status" value="1"/>
</dbReference>
<dbReference type="Pfam" id="PF00486">
    <property type="entry name" value="Trans_reg_C"/>
    <property type="match status" value="1"/>
</dbReference>
<reference evidence="8 9" key="1">
    <citation type="submission" date="2023-11" db="EMBL/GenBank/DDBJ databases">
        <title>Peredibacter starrii A3.12.</title>
        <authorList>
            <person name="Mitchell R.J."/>
        </authorList>
    </citation>
    <scope>NUCLEOTIDE SEQUENCE [LARGE SCALE GENOMIC DNA]</scope>
    <source>
        <strain evidence="8 9">A3.12</strain>
    </source>
</reference>
<dbReference type="AlphaFoldDB" id="A0AAX4HRQ7"/>
<sequence length="228" mass="25980">MRNLTPKILLVEDDPMLGEGLVISLKLEGNEITWKKTVKEGYDEFSSGSYDLAILDINLPDGMGTDLCKKIRSENKEIGILFLTAKTDEDTVVRALDLGANDFVKKPFSHKELMARVKVVLRPKFGATKELKLGELRVNPEQRMVTYKDEPITLNRRQFDILSYFMSHHDQIITREQLLTHLGTEGDIIDRTVDSHVSQLRKTLKSSNIDDIQITSIYGVGYRLENLE</sequence>
<dbReference type="EMBL" id="CP139487">
    <property type="protein sequence ID" value="WPU65917.1"/>
    <property type="molecule type" value="Genomic_DNA"/>
</dbReference>
<dbReference type="InterPro" id="IPR001789">
    <property type="entry name" value="Sig_transdc_resp-reg_receiver"/>
</dbReference>
<keyword evidence="1 4" id="KW-0597">Phosphoprotein</keyword>
<dbReference type="GO" id="GO:0000976">
    <property type="term" value="F:transcription cis-regulatory region binding"/>
    <property type="evidence" value="ECO:0007669"/>
    <property type="project" value="TreeGrafter"/>
</dbReference>
<dbReference type="Gene3D" id="3.40.50.2300">
    <property type="match status" value="1"/>
</dbReference>
<dbReference type="KEGG" id="psti:SOO65_04080"/>
<dbReference type="PROSITE" id="PS50110">
    <property type="entry name" value="RESPONSE_REGULATORY"/>
    <property type="match status" value="1"/>
</dbReference>
<dbReference type="CDD" id="cd00383">
    <property type="entry name" value="trans_reg_C"/>
    <property type="match status" value="1"/>
</dbReference>
<dbReference type="PANTHER" id="PTHR48111">
    <property type="entry name" value="REGULATOR OF RPOS"/>
    <property type="match status" value="1"/>
</dbReference>
<dbReference type="PROSITE" id="PS51755">
    <property type="entry name" value="OMPR_PHOB"/>
    <property type="match status" value="1"/>
</dbReference>
<dbReference type="SMART" id="SM00862">
    <property type="entry name" value="Trans_reg_C"/>
    <property type="match status" value="1"/>
</dbReference>
<dbReference type="InterPro" id="IPR011006">
    <property type="entry name" value="CheY-like_superfamily"/>
</dbReference>
<protein>
    <submittedName>
        <fullName evidence="8">Response regulator transcription factor</fullName>
    </submittedName>
</protein>
<feature type="domain" description="Response regulatory" evidence="6">
    <location>
        <begin position="7"/>
        <end position="121"/>
    </location>
</feature>
<feature type="modified residue" description="4-aspartylphosphate" evidence="4">
    <location>
        <position position="56"/>
    </location>
</feature>
<evidence type="ECO:0000256" key="4">
    <source>
        <dbReference type="PROSITE-ProRule" id="PRU00169"/>
    </source>
</evidence>
<evidence type="ECO:0000313" key="8">
    <source>
        <dbReference type="EMBL" id="WPU65917.1"/>
    </source>
</evidence>
<dbReference type="GO" id="GO:0006355">
    <property type="term" value="P:regulation of DNA-templated transcription"/>
    <property type="evidence" value="ECO:0007669"/>
    <property type="project" value="InterPro"/>
</dbReference>
<dbReference type="RefSeq" id="WP_321397363.1">
    <property type="nucleotide sequence ID" value="NZ_CP139487.1"/>
</dbReference>
<dbReference type="SMART" id="SM00448">
    <property type="entry name" value="REC"/>
    <property type="match status" value="1"/>
</dbReference>
<dbReference type="SUPFAM" id="SSF52172">
    <property type="entry name" value="CheY-like"/>
    <property type="match status" value="1"/>
</dbReference>
<evidence type="ECO:0000256" key="3">
    <source>
        <dbReference type="ARBA" id="ARBA00023125"/>
    </source>
</evidence>
<name>A0AAX4HRQ7_9BACT</name>
<dbReference type="GO" id="GO:0032993">
    <property type="term" value="C:protein-DNA complex"/>
    <property type="evidence" value="ECO:0007669"/>
    <property type="project" value="TreeGrafter"/>
</dbReference>
<evidence type="ECO:0000256" key="5">
    <source>
        <dbReference type="PROSITE-ProRule" id="PRU01091"/>
    </source>
</evidence>
<dbReference type="GO" id="GO:0000156">
    <property type="term" value="F:phosphorelay response regulator activity"/>
    <property type="evidence" value="ECO:0007669"/>
    <property type="project" value="TreeGrafter"/>
</dbReference>
<feature type="DNA-binding region" description="OmpR/PhoB-type" evidence="5">
    <location>
        <begin position="128"/>
        <end position="226"/>
    </location>
</feature>
<dbReference type="Pfam" id="PF00072">
    <property type="entry name" value="Response_reg"/>
    <property type="match status" value="1"/>
</dbReference>
<dbReference type="InterPro" id="IPR039420">
    <property type="entry name" value="WalR-like"/>
</dbReference>
<evidence type="ECO:0000313" key="9">
    <source>
        <dbReference type="Proteomes" id="UP001324634"/>
    </source>
</evidence>
<evidence type="ECO:0000256" key="1">
    <source>
        <dbReference type="ARBA" id="ARBA00022553"/>
    </source>
</evidence>
<dbReference type="Proteomes" id="UP001324634">
    <property type="component" value="Chromosome"/>
</dbReference>
<evidence type="ECO:0000259" key="7">
    <source>
        <dbReference type="PROSITE" id="PS51755"/>
    </source>
</evidence>
<proteinExistence type="predicted"/>
<keyword evidence="9" id="KW-1185">Reference proteome</keyword>
<keyword evidence="3 5" id="KW-0238">DNA-binding</keyword>